<keyword evidence="1" id="KW-0051">Antiviral defense</keyword>
<dbReference type="InterPro" id="IPR013422">
    <property type="entry name" value="CRISPR-assoc_prot_Cas5_N"/>
</dbReference>
<accession>A0ABS8DD89</accession>
<dbReference type="EMBL" id="JAJCIS010000002">
    <property type="protein sequence ID" value="MCB7386386.1"/>
    <property type="molecule type" value="Genomic_DNA"/>
</dbReference>
<proteinExistence type="predicted"/>
<dbReference type="InterPro" id="IPR021124">
    <property type="entry name" value="CRISPR-assoc_prot_Cas5"/>
</dbReference>
<dbReference type="NCBIfam" id="TIGR02593">
    <property type="entry name" value="CRISPR_cas5"/>
    <property type="match status" value="1"/>
</dbReference>
<keyword evidence="3" id="KW-1185">Reference proteome</keyword>
<name>A0ABS8DD89_9FIRM</name>
<dbReference type="RefSeq" id="WP_227183290.1">
    <property type="nucleotide sequence ID" value="NZ_JAJCIQ010000002.1"/>
</dbReference>
<dbReference type="Gene3D" id="3.30.70.2660">
    <property type="match status" value="1"/>
</dbReference>
<reference evidence="2 3" key="1">
    <citation type="submission" date="2021-10" db="EMBL/GenBank/DDBJ databases">
        <title>Collection of gut derived symbiotic bacterial strains cultured from healthy donors.</title>
        <authorList>
            <person name="Lin H."/>
            <person name="Littmann E."/>
            <person name="Kohout C."/>
            <person name="Pamer E.G."/>
        </authorList>
    </citation>
    <scope>NUCLEOTIDE SEQUENCE [LARGE SCALE GENOMIC DNA]</scope>
    <source>
        <strain evidence="2 3">DFI.1.165</strain>
    </source>
</reference>
<dbReference type="Pfam" id="PF09704">
    <property type="entry name" value="Cas_Cas5d"/>
    <property type="match status" value="1"/>
</dbReference>
<comment type="caution">
    <text evidence="2">The sequence shown here is derived from an EMBL/GenBank/DDBJ whole genome shotgun (WGS) entry which is preliminary data.</text>
</comment>
<dbReference type="Proteomes" id="UP001299546">
    <property type="component" value="Unassembled WGS sequence"/>
</dbReference>
<evidence type="ECO:0000313" key="2">
    <source>
        <dbReference type="EMBL" id="MCB7386386.1"/>
    </source>
</evidence>
<evidence type="ECO:0000313" key="3">
    <source>
        <dbReference type="Proteomes" id="UP001299546"/>
    </source>
</evidence>
<evidence type="ECO:0000256" key="1">
    <source>
        <dbReference type="ARBA" id="ARBA00023118"/>
    </source>
</evidence>
<gene>
    <name evidence="2" type="primary">cas5</name>
    <name evidence="2" type="ORF">LIZ65_03710</name>
</gene>
<protein>
    <submittedName>
        <fullName evidence="2">CRISPR-associated protein Cas5</fullName>
    </submittedName>
</protein>
<organism evidence="2 3">
    <name type="scientific">Bariatricus massiliensis</name>
    <dbReference type="NCBI Taxonomy" id="1745713"/>
    <lineage>
        <taxon>Bacteria</taxon>
        <taxon>Bacillati</taxon>
        <taxon>Bacillota</taxon>
        <taxon>Clostridia</taxon>
        <taxon>Lachnospirales</taxon>
        <taxon>Lachnospiraceae</taxon>
        <taxon>Bariatricus</taxon>
    </lineage>
</organism>
<sequence length="239" mass="27753">MKAIKIEAYQQVAQYSVPGWTKRKLTYPLPPYSTVIGMVHAACGWDTYHPMQVSISGTGIHNQCETQIVCKGWGKAKTESEEFVKRWPIRFETENENGEKEYTGWVKSPAYEDYLSDVKLILHIVPENQNDVEEIYDCIMYPKQFLTLGRHSDIIRIDNVSITEFFKKFVRWDKMWSYVPISEMGPLQPGIAYTLNKNYIIKNGRRIFTKIRAMLVEPDPEWPFVLACADTENIPLFLA</sequence>